<feature type="chain" id="PRO_5012386585" evidence="3">
    <location>
        <begin position="25"/>
        <end position="554"/>
    </location>
</feature>
<dbReference type="Proteomes" id="UP000184476">
    <property type="component" value="Unassembled WGS sequence"/>
</dbReference>
<sequence length="554" mass="60226">MKRSILLSIIILALAAFAPLSVFAMPDPPGYGTDTHEKRYEMSSKVAIQGTGGYVQFYTYFPDKTEAGLVDGNIEINPNNIKSQQTTKKVKVNNDKGNTIHVVTVPTKDIEKESSYVLQTRFKGKIYGSTANGQTRLQPPNYQPPDVNIYNCVNVKAKKQKLNMKVSYDDKGLTIRAAADRKGSWDLTIGKGSSKFTTGDANKDSFEKNVKYKELPDGKTLTATLSFQGLAVSNHDQPSCDAVNVYVGSDKQDISTSKPEPKKEPKSDDQGDKGNKGDKGSKNPKSEQPKKVLIDAKGEYDQQTKDFKGTATLKDVKKVKGNWKLTWDNSEKLKEFKDQTDPTISFTIPHDKFTKENHQLKIEFTGKVDGKDVKAGGLMKFDKNPNQNNNSTGDSNSTVGTENPPDNQNTTAGTENPPDNQNTTAGTENPPDNQNTTAGTENPPNNQNTTVGTENPPNNQNTTVGTENPPNNQNTTVGTENPPNNQNTTVGTENPPNNQNTTAGTENPPQPTGSPIGGPLPKTAGNLPLGILIGFIMLTVGAGYYIWLGRQVTR</sequence>
<evidence type="ECO:0000313" key="4">
    <source>
        <dbReference type="EMBL" id="SHF40164.1"/>
    </source>
</evidence>
<gene>
    <name evidence="4" type="ORF">SAMN05444392_12111</name>
</gene>
<feature type="region of interest" description="Disordered" evidence="1">
    <location>
        <begin position="251"/>
        <end position="298"/>
    </location>
</feature>
<keyword evidence="5" id="KW-1185">Reference proteome</keyword>
<dbReference type="STRING" id="112248.SAMN05444392_12111"/>
<keyword evidence="3" id="KW-0732">Signal</keyword>
<feature type="transmembrane region" description="Helical" evidence="2">
    <location>
        <begin position="527"/>
        <end position="548"/>
    </location>
</feature>
<reference evidence="4 5" key="1">
    <citation type="submission" date="2016-11" db="EMBL/GenBank/DDBJ databases">
        <authorList>
            <person name="Jaros S."/>
            <person name="Januszkiewicz K."/>
            <person name="Wedrychowicz H."/>
        </authorList>
    </citation>
    <scope>NUCLEOTIDE SEQUENCE [LARGE SCALE GENOMIC DNA]</scope>
    <source>
        <strain evidence="4 5">DSM 44666</strain>
    </source>
</reference>
<keyword evidence="2" id="KW-1133">Transmembrane helix</keyword>
<name>A0A1M5BCC1_9BACL</name>
<organism evidence="4 5">
    <name type="scientific">Seinonella peptonophila</name>
    <dbReference type="NCBI Taxonomy" id="112248"/>
    <lineage>
        <taxon>Bacteria</taxon>
        <taxon>Bacillati</taxon>
        <taxon>Bacillota</taxon>
        <taxon>Bacilli</taxon>
        <taxon>Bacillales</taxon>
        <taxon>Thermoactinomycetaceae</taxon>
        <taxon>Seinonella</taxon>
    </lineage>
</organism>
<keyword evidence="2" id="KW-0472">Membrane</keyword>
<feature type="signal peptide" evidence="3">
    <location>
        <begin position="1"/>
        <end position="24"/>
    </location>
</feature>
<proteinExistence type="predicted"/>
<feature type="region of interest" description="Disordered" evidence="1">
    <location>
        <begin position="368"/>
        <end position="521"/>
    </location>
</feature>
<feature type="compositionally biased region" description="Basic and acidic residues" evidence="1">
    <location>
        <begin position="259"/>
        <end position="298"/>
    </location>
</feature>
<evidence type="ECO:0000256" key="3">
    <source>
        <dbReference type="SAM" id="SignalP"/>
    </source>
</evidence>
<dbReference type="EMBL" id="FQVL01000021">
    <property type="protein sequence ID" value="SHF40164.1"/>
    <property type="molecule type" value="Genomic_DNA"/>
</dbReference>
<evidence type="ECO:0000256" key="2">
    <source>
        <dbReference type="SAM" id="Phobius"/>
    </source>
</evidence>
<evidence type="ECO:0000256" key="1">
    <source>
        <dbReference type="SAM" id="MobiDB-lite"/>
    </source>
</evidence>
<accession>A0A1M5BCC1</accession>
<evidence type="ECO:0000313" key="5">
    <source>
        <dbReference type="Proteomes" id="UP000184476"/>
    </source>
</evidence>
<keyword evidence="2" id="KW-0812">Transmembrane</keyword>
<feature type="compositionally biased region" description="Polar residues" evidence="1">
    <location>
        <begin position="384"/>
        <end position="507"/>
    </location>
</feature>
<dbReference type="AlphaFoldDB" id="A0A1M5BCC1"/>
<protein>
    <submittedName>
        <fullName evidence="4">Uncharacterized protein</fullName>
    </submittedName>
</protein>
<dbReference type="RefSeq" id="WP_073158371.1">
    <property type="nucleotide sequence ID" value="NZ_FQVL01000021.1"/>
</dbReference>